<evidence type="ECO:0000313" key="3">
    <source>
        <dbReference type="EMBL" id="GJN42732.1"/>
    </source>
</evidence>
<dbReference type="InterPro" id="IPR009061">
    <property type="entry name" value="DNA-bd_dom_put_sf"/>
</dbReference>
<proteinExistence type="predicted"/>
<gene>
    <name evidence="3" type="ORF">CAT723_12110</name>
</gene>
<dbReference type="PRINTS" id="PR00040">
    <property type="entry name" value="HTHMERR"/>
</dbReference>
<dbReference type="GO" id="GO:0003677">
    <property type="term" value="F:DNA binding"/>
    <property type="evidence" value="ECO:0007669"/>
    <property type="project" value="UniProtKB-KW"/>
</dbReference>
<dbReference type="Gene3D" id="1.10.1660.10">
    <property type="match status" value="1"/>
</dbReference>
<dbReference type="EMBL" id="BQKK01000002">
    <property type="protein sequence ID" value="GJN42732.1"/>
    <property type="molecule type" value="Genomic_DNA"/>
</dbReference>
<organism evidence="3 4">
    <name type="scientific">Corynebacterium ammoniagenes</name>
    <name type="common">Brevibacterium ammoniagenes</name>
    <dbReference type="NCBI Taxonomy" id="1697"/>
    <lineage>
        <taxon>Bacteria</taxon>
        <taxon>Bacillati</taxon>
        <taxon>Actinomycetota</taxon>
        <taxon>Actinomycetes</taxon>
        <taxon>Mycobacteriales</taxon>
        <taxon>Corynebacteriaceae</taxon>
        <taxon>Corynebacterium</taxon>
    </lineage>
</organism>
<dbReference type="Proteomes" id="UP001054925">
    <property type="component" value="Unassembled WGS sequence"/>
</dbReference>
<dbReference type="InterPro" id="IPR000551">
    <property type="entry name" value="MerR-type_HTH_dom"/>
</dbReference>
<evidence type="ECO:0000313" key="4">
    <source>
        <dbReference type="Proteomes" id="UP001054925"/>
    </source>
</evidence>
<evidence type="ECO:0000256" key="1">
    <source>
        <dbReference type="ARBA" id="ARBA00023125"/>
    </source>
</evidence>
<dbReference type="SMART" id="SM00422">
    <property type="entry name" value="HTH_MERR"/>
    <property type="match status" value="1"/>
</dbReference>
<dbReference type="PANTHER" id="PTHR30204:SF98">
    <property type="entry name" value="HTH-TYPE TRANSCRIPTIONAL REGULATOR ADHR"/>
    <property type="match status" value="1"/>
</dbReference>
<name>A0AAV5G8S4_CORAM</name>
<protein>
    <submittedName>
        <fullName evidence="3">MerR family transcriptional regulator</fullName>
    </submittedName>
</protein>
<dbReference type="PANTHER" id="PTHR30204">
    <property type="entry name" value="REDOX-CYCLING DRUG-SENSING TRANSCRIPTIONAL ACTIVATOR SOXR"/>
    <property type="match status" value="1"/>
</dbReference>
<dbReference type="InterPro" id="IPR047057">
    <property type="entry name" value="MerR_fam"/>
</dbReference>
<dbReference type="PROSITE" id="PS50937">
    <property type="entry name" value="HTH_MERR_2"/>
    <property type="match status" value="1"/>
</dbReference>
<dbReference type="GO" id="GO:0003700">
    <property type="term" value="F:DNA-binding transcription factor activity"/>
    <property type="evidence" value="ECO:0007669"/>
    <property type="project" value="InterPro"/>
</dbReference>
<keyword evidence="1" id="KW-0238">DNA-binding</keyword>
<dbReference type="AlphaFoldDB" id="A0AAV5G8S4"/>
<dbReference type="SUPFAM" id="SSF46955">
    <property type="entry name" value="Putative DNA-binding domain"/>
    <property type="match status" value="1"/>
</dbReference>
<reference evidence="3" key="1">
    <citation type="submission" date="2021-12" db="EMBL/GenBank/DDBJ databases">
        <title>Draft genome sequence of Corynebacterium ammoniagenes strain T-723.</title>
        <authorList>
            <person name="Matsuzawa M."/>
            <person name="Hiratani M."/>
            <person name="Abe I."/>
            <person name="Tsuji Y."/>
            <person name="Nakamura J."/>
        </authorList>
    </citation>
    <scope>NUCLEOTIDE SEQUENCE</scope>
    <source>
        <strain evidence="3">T-723</strain>
    </source>
</reference>
<feature type="domain" description="HTH merR-type" evidence="2">
    <location>
        <begin position="10"/>
        <end position="80"/>
    </location>
</feature>
<evidence type="ECO:0000259" key="2">
    <source>
        <dbReference type="PROSITE" id="PS50937"/>
    </source>
</evidence>
<dbReference type="Pfam" id="PF13411">
    <property type="entry name" value="MerR_1"/>
    <property type="match status" value="1"/>
</dbReference>
<sequence length="223" mass="23964">MGQMAHNHEGIRMAELSEKTGVSVPTIKYYLREGLLAPGTAISANQALYGNEHVERIRIVRSLSKVAKLPLATIREVLNIVDGGGNVQEAMGRTQEALVGEIAEDTDSEDGLSAAQELLDTEIEKRGWRVYKQSGAYRMASQALVEIGKENLSAPVNHLADYVEAADKVGETDISTLSGATSGPDVVRRMALGTTLRGPLFDALILLAQQHHAGKTFGGRDEA</sequence>
<comment type="caution">
    <text evidence="3">The sequence shown here is derived from an EMBL/GenBank/DDBJ whole genome shotgun (WGS) entry which is preliminary data.</text>
</comment>
<accession>A0AAV5G8S4</accession>